<feature type="region of interest" description="Disordered" evidence="1">
    <location>
        <begin position="1"/>
        <end position="337"/>
    </location>
</feature>
<feature type="compositionally biased region" description="Low complexity" evidence="1">
    <location>
        <begin position="915"/>
        <end position="929"/>
    </location>
</feature>
<organism evidence="2 3">
    <name type="scientific">Riccia fluitans</name>
    <dbReference type="NCBI Taxonomy" id="41844"/>
    <lineage>
        <taxon>Eukaryota</taxon>
        <taxon>Viridiplantae</taxon>
        <taxon>Streptophyta</taxon>
        <taxon>Embryophyta</taxon>
        <taxon>Marchantiophyta</taxon>
        <taxon>Marchantiopsida</taxon>
        <taxon>Marchantiidae</taxon>
        <taxon>Marchantiales</taxon>
        <taxon>Ricciaceae</taxon>
        <taxon>Riccia</taxon>
    </lineage>
</organism>
<feature type="region of interest" description="Disordered" evidence="1">
    <location>
        <begin position="909"/>
        <end position="931"/>
    </location>
</feature>
<keyword evidence="3" id="KW-1185">Reference proteome</keyword>
<dbReference type="Proteomes" id="UP001605036">
    <property type="component" value="Unassembled WGS sequence"/>
</dbReference>
<reference evidence="2 3" key="1">
    <citation type="submission" date="2024-09" db="EMBL/GenBank/DDBJ databases">
        <title>Chromosome-scale assembly of Riccia fluitans.</title>
        <authorList>
            <person name="Paukszto L."/>
            <person name="Sawicki J."/>
            <person name="Karawczyk K."/>
            <person name="Piernik-Szablinska J."/>
            <person name="Szczecinska M."/>
            <person name="Mazdziarz M."/>
        </authorList>
    </citation>
    <scope>NUCLEOTIDE SEQUENCE [LARGE SCALE GENOMIC DNA]</scope>
    <source>
        <strain evidence="2">Rf_01</strain>
        <tissue evidence="2">Aerial parts of the thallus</tissue>
    </source>
</reference>
<sequence length="962" mass="104271">MATLARNTSSVRSTSSSTASNSSLKENRPAWYGGCSPRRPSSLLRTNTGRPSVDNREMGIPKQGGASKVERPAVKKNPSPLRSVATAAAAGKNLRPASPRIIKPSSPRLRPASPRVTAPSVVNEDPKAETSIAAATKGKVTKPPVKNETPPPSRPKKPASSFVTPTSKGTRKPLATIGTPTNQGPEKRIRTLEETPTRKVKERPSISGFSQDAANKGTTKAQPFSAWTVSTGKTRRGSTPGKGTTPNRAPVKSMFLSPQASRKNNTVVKKEPLRKSAENHGIWVGQVPSRKRAAEKRENSDAGMPPPAQPTYSPEIPKRGSRELSGEGSRGGYFGAGPMVAPEGCGGFVRDRRKCKPRGTLVVDEALSVDSDSSGALETSIQMPLPAVASVEWMDRIGNSSTTSFRQYSNEMNQSRGGSAIYFGEEFRPNVKQARISGGDKNQQQVRQSRQSVDEYHQVKSSSQDLYGDSFYHHLTQARSSGGEGQTEVTHQSDQSESGFYRPRSSQEVFGEGFYQQLKYSRSSGGEAYKQVRHSRQKSGDGFYQVVRSSQVFLQQLRQSQLSSKECTNQFSTNLSHSTQFEDIPLHDSLNSEGMTQNSVFEDGIIKNSLYTERGIVGKSEQNGFPESAGYGDVTINWRDGLPDSEASSAKQSPDEFVAGSVSFGTSWVPPAQERRMSGCSKTWVAPDSTWYGFSPMTPEFQRTAQVPDSGSKLIDALVAAGSVRRRIITDQSSSYEKADLLNKSLIQSFQALNVDDNRSSQSRTSHSRSSHSRSSRGSQEAGALSFSFATRRSYANIAELEEAEQNPETPDTYMCQTASPIEPLRGDDAICEGPSPQDMMCQTGSSVLRGSVNCEAASPLLSDDVICQTASPLNEVGSAPTPLMVEDTDSRWDDSSEGEDGVEYASPVAGDYLSSARAPSRSDSPGRSMMDVAECNRGVRASRRASMSKTLEELMRHNLHL</sequence>
<feature type="compositionally biased region" description="Polar residues" evidence="1">
    <location>
        <begin position="207"/>
        <end position="232"/>
    </location>
</feature>
<comment type="caution">
    <text evidence="2">The sequence shown here is derived from an EMBL/GenBank/DDBJ whole genome shotgun (WGS) entry which is preliminary data.</text>
</comment>
<accession>A0ABD1XRD1</accession>
<dbReference type="PANTHER" id="PTHR36022">
    <property type="entry name" value="GPI-ANCHORED ADHESIN-LIKE PROTEIN"/>
    <property type="match status" value="1"/>
</dbReference>
<name>A0ABD1XRD1_9MARC</name>
<feature type="compositionally biased region" description="Low complexity" evidence="1">
    <location>
        <begin position="104"/>
        <end position="115"/>
    </location>
</feature>
<dbReference type="PANTHER" id="PTHR36022:SF1">
    <property type="entry name" value="GPI-ANCHORED ADHESIN-LIKE PROTEIN"/>
    <property type="match status" value="1"/>
</dbReference>
<feature type="region of interest" description="Disordered" evidence="1">
    <location>
        <begin position="756"/>
        <end position="783"/>
    </location>
</feature>
<proteinExistence type="predicted"/>
<feature type="compositionally biased region" description="Basic and acidic residues" evidence="1">
    <location>
        <begin position="185"/>
        <end position="204"/>
    </location>
</feature>
<protein>
    <submittedName>
        <fullName evidence="2">Uncharacterized protein</fullName>
    </submittedName>
</protein>
<evidence type="ECO:0000313" key="3">
    <source>
        <dbReference type="Proteomes" id="UP001605036"/>
    </source>
</evidence>
<feature type="compositionally biased region" description="Polar residues" evidence="1">
    <location>
        <begin position="487"/>
        <end position="503"/>
    </location>
</feature>
<dbReference type="EMBL" id="JBHFFA010000007">
    <property type="protein sequence ID" value="KAL2611324.1"/>
    <property type="molecule type" value="Genomic_DNA"/>
</dbReference>
<evidence type="ECO:0000256" key="1">
    <source>
        <dbReference type="SAM" id="MobiDB-lite"/>
    </source>
</evidence>
<evidence type="ECO:0000313" key="2">
    <source>
        <dbReference type="EMBL" id="KAL2611324.1"/>
    </source>
</evidence>
<feature type="compositionally biased region" description="Low complexity" evidence="1">
    <location>
        <begin position="1"/>
        <end position="23"/>
    </location>
</feature>
<feature type="region of interest" description="Disordered" evidence="1">
    <location>
        <begin position="436"/>
        <end position="459"/>
    </location>
</feature>
<feature type="compositionally biased region" description="Basic and acidic residues" evidence="1">
    <location>
        <begin position="316"/>
        <end position="325"/>
    </location>
</feature>
<dbReference type="AlphaFoldDB" id="A0ABD1XRD1"/>
<gene>
    <name evidence="2" type="ORF">R1flu_023016</name>
</gene>
<feature type="compositionally biased region" description="Basic and acidic residues" evidence="1">
    <location>
        <begin position="268"/>
        <end position="278"/>
    </location>
</feature>
<feature type="compositionally biased region" description="Basic residues" evidence="1">
    <location>
        <begin position="766"/>
        <end position="775"/>
    </location>
</feature>
<feature type="compositionally biased region" description="Polar residues" evidence="1">
    <location>
        <begin position="256"/>
        <end position="267"/>
    </location>
</feature>
<feature type="region of interest" description="Disordered" evidence="1">
    <location>
        <begin position="479"/>
        <end position="503"/>
    </location>
</feature>